<accession>A0A7E4W195</accession>
<evidence type="ECO:0000256" key="1">
    <source>
        <dbReference type="SAM" id="MobiDB-lite"/>
    </source>
</evidence>
<name>A0A7E4W195_PANRE</name>
<evidence type="ECO:0000313" key="2">
    <source>
        <dbReference type="Proteomes" id="UP000492821"/>
    </source>
</evidence>
<feature type="compositionally biased region" description="Basic and acidic residues" evidence="1">
    <location>
        <begin position="1"/>
        <end position="12"/>
    </location>
</feature>
<organism evidence="2 3">
    <name type="scientific">Panagrellus redivivus</name>
    <name type="common">Microworm</name>
    <dbReference type="NCBI Taxonomy" id="6233"/>
    <lineage>
        <taxon>Eukaryota</taxon>
        <taxon>Metazoa</taxon>
        <taxon>Ecdysozoa</taxon>
        <taxon>Nematoda</taxon>
        <taxon>Chromadorea</taxon>
        <taxon>Rhabditida</taxon>
        <taxon>Tylenchina</taxon>
        <taxon>Panagrolaimomorpha</taxon>
        <taxon>Panagrolaimoidea</taxon>
        <taxon>Panagrolaimidae</taxon>
        <taxon>Panagrellus</taxon>
    </lineage>
</organism>
<dbReference type="WBParaSite" id="Pan_g5337.t1">
    <property type="protein sequence ID" value="Pan_g5337.t1"/>
    <property type="gene ID" value="Pan_g5337"/>
</dbReference>
<feature type="region of interest" description="Disordered" evidence="1">
    <location>
        <begin position="1"/>
        <end position="21"/>
    </location>
</feature>
<reference evidence="3" key="2">
    <citation type="submission" date="2020-10" db="UniProtKB">
        <authorList>
            <consortium name="WormBaseParasite"/>
        </authorList>
    </citation>
    <scope>IDENTIFICATION</scope>
</reference>
<proteinExistence type="predicted"/>
<reference evidence="2" key="1">
    <citation type="journal article" date="2013" name="Genetics">
        <title>The draft genome and transcriptome of Panagrellus redivivus are shaped by the harsh demands of a free-living lifestyle.</title>
        <authorList>
            <person name="Srinivasan J."/>
            <person name="Dillman A.R."/>
            <person name="Macchietto M.G."/>
            <person name="Heikkinen L."/>
            <person name="Lakso M."/>
            <person name="Fracchia K.M."/>
            <person name="Antoshechkin I."/>
            <person name="Mortazavi A."/>
            <person name="Wong G."/>
            <person name="Sternberg P.W."/>
        </authorList>
    </citation>
    <scope>NUCLEOTIDE SEQUENCE [LARGE SCALE GENOMIC DNA]</scope>
    <source>
        <strain evidence="2">MT8872</strain>
    </source>
</reference>
<evidence type="ECO:0000313" key="3">
    <source>
        <dbReference type="WBParaSite" id="Pan_g5337.t1"/>
    </source>
</evidence>
<dbReference type="Proteomes" id="UP000492821">
    <property type="component" value="Unassembled WGS sequence"/>
</dbReference>
<sequence>MSAPKVKFDEKRTSKRTLNSSPEIPMKTILWRHDDSFPRSYHVLFAPGSTGNDPSSVASQQPAVTVGYGVLLEGGGKRKP</sequence>
<protein>
    <submittedName>
        <fullName evidence="3">Uncharacterized protein</fullName>
    </submittedName>
</protein>
<dbReference type="AlphaFoldDB" id="A0A7E4W195"/>
<keyword evidence="2" id="KW-1185">Reference proteome</keyword>